<name>A0AAV1QQI7_9ROSI</name>
<feature type="non-terminal residue" evidence="1">
    <location>
        <position position="1"/>
    </location>
</feature>
<proteinExistence type="predicted"/>
<gene>
    <name evidence="1" type="ORF">DCAF_LOCUS749</name>
</gene>
<sequence length="58" mass="6969">DKETKFFQTLHIVRMGGRGRRRRRKEPNTISEQMPVKIKASFFQLMKALVWDRKSGYN</sequence>
<keyword evidence="2" id="KW-1185">Reference proteome</keyword>
<dbReference type="AlphaFoldDB" id="A0AAV1QQI7"/>
<feature type="non-terminal residue" evidence="1">
    <location>
        <position position="58"/>
    </location>
</feature>
<dbReference type="Proteomes" id="UP001314170">
    <property type="component" value="Unassembled WGS sequence"/>
</dbReference>
<reference evidence="1 2" key="1">
    <citation type="submission" date="2024-01" db="EMBL/GenBank/DDBJ databases">
        <authorList>
            <person name="Waweru B."/>
        </authorList>
    </citation>
    <scope>NUCLEOTIDE SEQUENCE [LARGE SCALE GENOMIC DNA]</scope>
</reference>
<evidence type="ECO:0000313" key="2">
    <source>
        <dbReference type="Proteomes" id="UP001314170"/>
    </source>
</evidence>
<dbReference type="EMBL" id="CAWUPB010000063">
    <property type="protein sequence ID" value="CAK7323133.1"/>
    <property type="molecule type" value="Genomic_DNA"/>
</dbReference>
<evidence type="ECO:0000313" key="1">
    <source>
        <dbReference type="EMBL" id="CAK7323133.1"/>
    </source>
</evidence>
<organism evidence="1 2">
    <name type="scientific">Dovyalis caffra</name>
    <dbReference type="NCBI Taxonomy" id="77055"/>
    <lineage>
        <taxon>Eukaryota</taxon>
        <taxon>Viridiplantae</taxon>
        <taxon>Streptophyta</taxon>
        <taxon>Embryophyta</taxon>
        <taxon>Tracheophyta</taxon>
        <taxon>Spermatophyta</taxon>
        <taxon>Magnoliopsida</taxon>
        <taxon>eudicotyledons</taxon>
        <taxon>Gunneridae</taxon>
        <taxon>Pentapetalae</taxon>
        <taxon>rosids</taxon>
        <taxon>fabids</taxon>
        <taxon>Malpighiales</taxon>
        <taxon>Salicaceae</taxon>
        <taxon>Flacourtieae</taxon>
        <taxon>Dovyalis</taxon>
    </lineage>
</organism>
<protein>
    <submittedName>
        <fullName evidence="1">Uncharacterized protein</fullName>
    </submittedName>
</protein>
<accession>A0AAV1QQI7</accession>
<comment type="caution">
    <text evidence="1">The sequence shown here is derived from an EMBL/GenBank/DDBJ whole genome shotgun (WGS) entry which is preliminary data.</text>
</comment>